<proteinExistence type="predicted"/>
<accession>A0A9Q3GMA1</accession>
<gene>
    <name evidence="1" type="ORF">O181_011864</name>
</gene>
<sequence>MGRPKRKSETTSVTSESNLLLRSRASRDMTLLKIRMLDTLAKEARTDVEKQPSFMARYLSLDKYVDQFEAQQQEVLNIMLDLGQQDEFNDVDLLITMEVEELCGYIRMIAELVRTTASTTDRVPPQNNSGFTGNTISLPKIELPKFAGDVIQWCYFRDMFRSAVCTVLQLSGTTCTT</sequence>
<dbReference type="EMBL" id="AVOT02002984">
    <property type="protein sequence ID" value="MBW0472149.1"/>
    <property type="molecule type" value="Genomic_DNA"/>
</dbReference>
<evidence type="ECO:0000313" key="2">
    <source>
        <dbReference type="Proteomes" id="UP000765509"/>
    </source>
</evidence>
<dbReference type="Proteomes" id="UP000765509">
    <property type="component" value="Unassembled WGS sequence"/>
</dbReference>
<keyword evidence="2" id="KW-1185">Reference proteome</keyword>
<comment type="caution">
    <text evidence="1">The sequence shown here is derived from an EMBL/GenBank/DDBJ whole genome shotgun (WGS) entry which is preliminary data.</text>
</comment>
<dbReference type="OrthoDB" id="6612201at2759"/>
<reference evidence="1" key="1">
    <citation type="submission" date="2021-03" db="EMBL/GenBank/DDBJ databases">
        <title>Draft genome sequence of rust myrtle Austropuccinia psidii MF-1, a brazilian biotype.</title>
        <authorList>
            <person name="Quecine M.C."/>
            <person name="Pachon D.M.R."/>
            <person name="Bonatelli M.L."/>
            <person name="Correr F.H."/>
            <person name="Franceschini L.M."/>
            <person name="Leite T.F."/>
            <person name="Margarido G.R.A."/>
            <person name="Almeida C.A."/>
            <person name="Ferrarezi J.A."/>
            <person name="Labate C.A."/>
        </authorList>
    </citation>
    <scope>NUCLEOTIDE SEQUENCE</scope>
    <source>
        <strain evidence="1">MF-1</strain>
    </source>
</reference>
<dbReference type="AlphaFoldDB" id="A0A9Q3GMA1"/>
<name>A0A9Q3GMA1_9BASI</name>
<organism evidence="1 2">
    <name type="scientific">Austropuccinia psidii MF-1</name>
    <dbReference type="NCBI Taxonomy" id="1389203"/>
    <lineage>
        <taxon>Eukaryota</taxon>
        <taxon>Fungi</taxon>
        <taxon>Dikarya</taxon>
        <taxon>Basidiomycota</taxon>
        <taxon>Pucciniomycotina</taxon>
        <taxon>Pucciniomycetes</taxon>
        <taxon>Pucciniales</taxon>
        <taxon>Sphaerophragmiaceae</taxon>
        <taxon>Austropuccinia</taxon>
    </lineage>
</organism>
<protein>
    <submittedName>
        <fullName evidence="1">Uncharacterized protein</fullName>
    </submittedName>
</protein>
<evidence type="ECO:0000313" key="1">
    <source>
        <dbReference type="EMBL" id="MBW0472149.1"/>
    </source>
</evidence>